<evidence type="ECO:0000313" key="3">
    <source>
        <dbReference type="Proteomes" id="UP001601521"/>
    </source>
</evidence>
<gene>
    <name evidence="2" type="ORF">ACFYTH_21430</name>
</gene>
<feature type="region of interest" description="Disordered" evidence="1">
    <location>
        <begin position="34"/>
        <end position="95"/>
    </location>
</feature>
<dbReference type="RefSeq" id="WP_387252850.1">
    <property type="nucleotide sequence ID" value="NZ_JBIALX010000008.1"/>
</dbReference>
<proteinExistence type="predicted"/>
<dbReference type="Proteomes" id="UP001601521">
    <property type="component" value="Unassembled WGS sequence"/>
</dbReference>
<dbReference type="EMBL" id="JBIALX010000008">
    <property type="protein sequence ID" value="MFF0455934.1"/>
    <property type="molecule type" value="Genomic_DNA"/>
</dbReference>
<organism evidence="2 3">
    <name type="scientific">Nocardia africana</name>
    <dbReference type="NCBI Taxonomy" id="134964"/>
    <lineage>
        <taxon>Bacteria</taxon>
        <taxon>Bacillati</taxon>
        <taxon>Actinomycetota</taxon>
        <taxon>Actinomycetes</taxon>
        <taxon>Mycobacteriales</taxon>
        <taxon>Nocardiaceae</taxon>
        <taxon>Nocardia</taxon>
    </lineage>
</organism>
<sequence>MSPHGDGARLGNQAVEARDDRLFVALPTFLASGTRAGRVSPSGLSPALPDPESAAPPAIRVPVSGRCPHAAFAPPPLRRAREGGGGRGYRDSVWR</sequence>
<keyword evidence="3" id="KW-1185">Reference proteome</keyword>
<name>A0ABW6NLA7_9NOCA</name>
<protein>
    <submittedName>
        <fullName evidence="2">Uncharacterized protein</fullName>
    </submittedName>
</protein>
<feature type="compositionally biased region" description="Basic and acidic residues" evidence="1">
    <location>
        <begin position="79"/>
        <end position="95"/>
    </location>
</feature>
<evidence type="ECO:0000256" key="1">
    <source>
        <dbReference type="SAM" id="MobiDB-lite"/>
    </source>
</evidence>
<comment type="caution">
    <text evidence="2">The sequence shown here is derived from an EMBL/GenBank/DDBJ whole genome shotgun (WGS) entry which is preliminary data.</text>
</comment>
<reference evidence="2 3" key="1">
    <citation type="submission" date="2024-10" db="EMBL/GenBank/DDBJ databases">
        <title>The Natural Products Discovery Center: Release of the First 8490 Sequenced Strains for Exploring Actinobacteria Biosynthetic Diversity.</title>
        <authorList>
            <person name="Kalkreuter E."/>
            <person name="Kautsar S.A."/>
            <person name="Yang D."/>
            <person name="Bader C.D."/>
            <person name="Teijaro C.N."/>
            <person name="Fluegel L."/>
            <person name="Davis C.M."/>
            <person name="Simpson J.R."/>
            <person name="Lauterbach L."/>
            <person name="Steele A.D."/>
            <person name="Gui C."/>
            <person name="Meng S."/>
            <person name="Li G."/>
            <person name="Viehrig K."/>
            <person name="Ye F."/>
            <person name="Su P."/>
            <person name="Kiefer A.F."/>
            <person name="Nichols A."/>
            <person name="Cepeda A.J."/>
            <person name="Yan W."/>
            <person name="Fan B."/>
            <person name="Jiang Y."/>
            <person name="Adhikari A."/>
            <person name="Zheng C.-J."/>
            <person name="Schuster L."/>
            <person name="Cowan T.M."/>
            <person name="Smanski M.J."/>
            <person name="Chevrette M.G."/>
            <person name="De Carvalho L.P.S."/>
            <person name="Shen B."/>
        </authorList>
    </citation>
    <scope>NUCLEOTIDE SEQUENCE [LARGE SCALE GENOMIC DNA]</scope>
    <source>
        <strain evidence="2 3">NPDC004550</strain>
    </source>
</reference>
<accession>A0ABW6NLA7</accession>
<evidence type="ECO:0000313" key="2">
    <source>
        <dbReference type="EMBL" id="MFF0455934.1"/>
    </source>
</evidence>